<dbReference type="GO" id="GO:0006508">
    <property type="term" value="P:proteolysis"/>
    <property type="evidence" value="ECO:0007669"/>
    <property type="project" value="InterPro"/>
</dbReference>
<organism evidence="6 7">
    <name type="scientific">Microdochium bolleyi</name>
    <dbReference type="NCBI Taxonomy" id="196109"/>
    <lineage>
        <taxon>Eukaryota</taxon>
        <taxon>Fungi</taxon>
        <taxon>Dikarya</taxon>
        <taxon>Ascomycota</taxon>
        <taxon>Pezizomycotina</taxon>
        <taxon>Sordariomycetes</taxon>
        <taxon>Xylariomycetidae</taxon>
        <taxon>Xylariales</taxon>
        <taxon>Microdochiaceae</taxon>
        <taxon>Microdochium</taxon>
    </lineage>
</organism>
<dbReference type="Pfam" id="PF00026">
    <property type="entry name" value="Asp"/>
    <property type="match status" value="2"/>
</dbReference>
<dbReference type="InParanoid" id="A0A136IRS2"/>
<proteinExistence type="inferred from homology"/>
<dbReference type="InterPro" id="IPR034164">
    <property type="entry name" value="Pepsin-like_dom"/>
</dbReference>
<dbReference type="InterPro" id="IPR001461">
    <property type="entry name" value="Aspartic_peptidase_A1"/>
</dbReference>
<dbReference type="CDD" id="cd05471">
    <property type="entry name" value="pepsin_like"/>
    <property type="match status" value="1"/>
</dbReference>
<evidence type="ECO:0000256" key="4">
    <source>
        <dbReference type="SAM" id="SignalP"/>
    </source>
</evidence>
<evidence type="ECO:0000256" key="3">
    <source>
        <dbReference type="PIRSR" id="PIRSR601461-2"/>
    </source>
</evidence>
<dbReference type="GO" id="GO:0000324">
    <property type="term" value="C:fungal-type vacuole"/>
    <property type="evidence" value="ECO:0007669"/>
    <property type="project" value="TreeGrafter"/>
</dbReference>
<dbReference type="PRINTS" id="PR00792">
    <property type="entry name" value="PEPSIN"/>
</dbReference>
<dbReference type="STRING" id="196109.A0A136IRS2"/>
<feature type="domain" description="Peptidase A1" evidence="5">
    <location>
        <begin position="33"/>
        <end position="400"/>
    </location>
</feature>
<dbReference type="SUPFAM" id="SSF50630">
    <property type="entry name" value="Acid proteases"/>
    <property type="match status" value="1"/>
</dbReference>
<dbReference type="PANTHER" id="PTHR47966">
    <property type="entry name" value="BETA-SITE APP-CLEAVING ENZYME, ISOFORM A-RELATED"/>
    <property type="match status" value="1"/>
</dbReference>
<dbReference type="PANTHER" id="PTHR47966:SF68">
    <property type="entry name" value="PEPTIDASE A1 DOMAIN-CONTAINING PROTEIN"/>
    <property type="match status" value="1"/>
</dbReference>
<dbReference type="EMBL" id="KQ964261">
    <property type="protein sequence ID" value="KXJ87661.1"/>
    <property type="molecule type" value="Genomic_DNA"/>
</dbReference>
<feature type="active site" evidence="2">
    <location>
        <position position="281"/>
    </location>
</feature>
<keyword evidence="3" id="KW-1015">Disulfide bond</keyword>
<keyword evidence="4" id="KW-0732">Signal</keyword>
<comment type="similarity">
    <text evidence="1">Belongs to the peptidase A1 family.</text>
</comment>
<evidence type="ECO:0000313" key="6">
    <source>
        <dbReference type="EMBL" id="KXJ87661.1"/>
    </source>
</evidence>
<dbReference type="InterPro" id="IPR033121">
    <property type="entry name" value="PEPTIDASE_A1"/>
</dbReference>
<name>A0A136IRS2_9PEZI</name>
<dbReference type="GO" id="GO:0004190">
    <property type="term" value="F:aspartic-type endopeptidase activity"/>
    <property type="evidence" value="ECO:0007669"/>
    <property type="project" value="InterPro"/>
</dbReference>
<feature type="active site" evidence="2">
    <location>
        <position position="51"/>
    </location>
</feature>
<keyword evidence="7" id="KW-1185">Reference proteome</keyword>
<feature type="chain" id="PRO_5007293048" evidence="4">
    <location>
        <begin position="20"/>
        <end position="411"/>
    </location>
</feature>
<sequence>MPFTSTLGRVLAILPAVSAAVIDLPLHIQDSYISAQFQVGTPAKPFRFFIDTGSATSWVTSASCNSTSCPNLSSYTRVGYNVSASSTSVDLHTPARIEYTGGDALTGNVVQDVFHDEKGMLPDYWNQTFLEVNHSSWRFITADGFGGFSFSSIAEPNTTTIMETLLWDGRLDDPRFSLFYGTSLANDGAQDGILTLGGSHEDKYVDGEMLYVPLRKETPYQLWRTRLLSINVLVAGGANSTIVWNHGKAPTTTDPAGTEPAANKTVSFAAYNADYARVVFDTGAGRISLPEDAMLDVYSALGWDYYALLQGQQRWTCAASNSSWALSLTIGDPDVESGVYTFTQRGDEVYIPGDQCQPPFDGSGVQGFGLIGAAFLRRFYSVYDFGADKVEDYKPRIGFGRLKKEYDYLHQ</sequence>
<accession>A0A136IRS2</accession>
<dbReference type="Gene3D" id="2.40.70.10">
    <property type="entry name" value="Acid Proteases"/>
    <property type="match status" value="2"/>
</dbReference>
<dbReference type="InterPro" id="IPR021109">
    <property type="entry name" value="Peptidase_aspartic_dom_sf"/>
</dbReference>
<reference evidence="7" key="1">
    <citation type="submission" date="2016-02" db="EMBL/GenBank/DDBJ databases">
        <title>Draft genome sequence of Microdochium bolleyi, a fungal endophyte of beachgrass.</title>
        <authorList>
            <consortium name="DOE Joint Genome Institute"/>
            <person name="David A.S."/>
            <person name="May G."/>
            <person name="Haridas S."/>
            <person name="Lim J."/>
            <person name="Wang M."/>
            <person name="Labutti K."/>
            <person name="Lipzen A."/>
            <person name="Barry K."/>
            <person name="Grigoriev I.V."/>
        </authorList>
    </citation>
    <scope>NUCLEOTIDE SEQUENCE [LARGE SCALE GENOMIC DNA]</scope>
    <source>
        <strain evidence="7">J235TASD1</strain>
    </source>
</reference>
<dbReference type="PROSITE" id="PS51767">
    <property type="entry name" value="PEPTIDASE_A1"/>
    <property type="match status" value="1"/>
</dbReference>
<gene>
    <name evidence="6" type="ORF">Micbo1qcDRAFT_124075</name>
</gene>
<evidence type="ECO:0000256" key="2">
    <source>
        <dbReference type="PIRSR" id="PIRSR601461-1"/>
    </source>
</evidence>
<feature type="disulfide bond" evidence="3">
    <location>
        <begin position="64"/>
        <end position="69"/>
    </location>
</feature>
<dbReference type="Proteomes" id="UP000070501">
    <property type="component" value="Unassembled WGS sequence"/>
</dbReference>
<evidence type="ECO:0000256" key="1">
    <source>
        <dbReference type="ARBA" id="ARBA00007447"/>
    </source>
</evidence>
<dbReference type="AlphaFoldDB" id="A0A136IRS2"/>
<feature type="signal peptide" evidence="4">
    <location>
        <begin position="1"/>
        <end position="19"/>
    </location>
</feature>
<evidence type="ECO:0000259" key="5">
    <source>
        <dbReference type="PROSITE" id="PS51767"/>
    </source>
</evidence>
<evidence type="ECO:0000313" key="7">
    <source>
        <dbReference type="Proteomes" id="UP000070501"/>
    </source>
</evidence>
<dbReference type="OrthoDB" id="771136at2759"/>
<protein>
    <submittedName>
        <fullName evidence="6">Aspartic peptidase domain-containing protein</fullName>
    </submittedName>
</protein>